<protein>
    <recommendedName>
        <fullName evidence="4">Invasion associated locus B family protein</fullName>
    </recommendedName>
</protein>
<reference evidence="2 3" key="1">
    <citation type="submission" date="2019-12" db="EMBL/GenBank/DDBJ databases">
        <title>Rhizobium genotypes associated with high levels of biological nitrogen fixation by grain legumes in a temperate-maritime cropping system.</title>
        <authorList>
            <person name="Maluk M."/>
            <person name="Francesc Ferrando Molina F."/>
            <person name="Lopez Del Egido L."/>
            <person name="Lafos M."/>
            <person name="Langarica-Fuentes A."/>
            <person name="Gebre Yohannes G."/>
            <person name="Young M.W."/>
            <person name="Martin P."/>
            <person name="Gantlett R."/>
            <person name="Kenicer G."/>
            <person name="Hawes C."/>
            <person name="Begg G.S."/>
            <person name="Quilliam R.S."/>
            <person name="Squire G.R."/>
            <person name="Poole P.S."/>
            <person name="Young P.W."/>
            <person name="Iannetta P.M."/>
            <person name="James E.K."/>
        </authorList>
    </citation>
    <scope>NUCLEOTIDE SEQUENCE [LARGE SCALE GENOMIC DNA]</scope>
    <source>
        <strain evidence="2 3">JHI1118</strain>
    </source>
</reference>
<name>A0A6L9U9F4_9HYPH</name>
<organism evidence="2 3">
    <name type="scientific">Rhizobium lusitanum</name>
    <dbReference type="NCBI Taxonomy" id="293958"/>
    <lineage>
        <taxon>Bacteria</taxon>
        <taxon>Pseudomonadati</taxon>
        <taxon>Pseudomonadota</taxon>
        <taxon>Alphaproteobacteria</taxon>
        <taxon>Hyphomicrobiales</taxon>
        <taxon>Rhizobiaceae</taxon>
        <taxon>Rhizobium/Agrobacterium group</taxon>
        <taxon>Rhizobium</taxon>
    </lineage>
</organism>
<evidence type="ECO:0000313" key="3">
    <source>
        <dbReference type="Proteomes" id="UP000483035"/>
    </source>
</evidence>
<keyword evidence="1" id="KW-0732">Signal</keyword>
<dbReference type="AlphaFoldDB" id="A0A6L9U9F4"/>
<dbReference type="Proteomes" id="UP000483035">
    <property type="component" value="Unassembled WGS sequence"/>
</dbReference>
<evidence type="ECO:0000313" key="2">
    <source>
        <dbReference type="EMBL" id="NEI72615.1"/>
    </source>
</evidence>
<dbReference type="EMBL" id="WUEY01000013">
    <property type="protein sequence ID" value="NEI72615.1"/>
    <property type="molecule type" value="Genomic_DNA"/>
</dbReference>
<comment type="caution">
    <text evidence="2">The sequence shown here is derived from an EMBL/GenBank/DDBJ whole genome shotgun (WGS) entry which is preliminary data.</text>
</comment>
<evidence type="ECO:0000256" key="1">
    <source>
        <dbReference type="SAM" id="SignalP"/>
    </source>
</evidence>
<feature type="chain" id="PRO_5026712605" description="Invasion associated locus B family protein" evidence="1">
    <location>
        <begin position="22"/>
        <end position="162"/>
    </location>
</feature>
<proteinExistence type="predicted"/>
<evidence type="ECO:0008006" key="4">
    <source>
        <dbReference type="Google" id="ProtNLM"/>
    </source>
</evidence>
<sequence length="162" mass="17727">MKFTSAIVLATILLLPSITAARDFEPILYEKGNWRVVRGDNGPLEICLAQYVLNGKVPLMFSKFKRFEEIYFGAPMTTKDDTVTIQFEGLPDDQNTISVNVRSRSSTTVLATTDSIPMLDMAMAATAMTVSFGTYSIKVPLNGGSKVFSTLDDCVDSSNLAH</sequence>
<feature type="signal peptide" evidence="1">
    <location>
        <begin position="1"/>
        <end position="21"/>
    </location>
</feature>
<accession>A0A6L9U9F4</accession>
<gene>
    <name evidence="2" type="ORF">GR212_23940</name>
</gene>
<dbReference type="RefSeq" id="WP_163990211.1">
    <property type="nucleotide sequence ID" value="NZ_WUEY01000013.1"/>
</dbReference>